<feature type="domain" description="SAM-dependent MTase RsmB/NOP-type" evidence="15">
    <location>
        <begin position="174"/>
        <end position="447"/>
    </location>
</feature>
<feature type="binding site" evidence="14">
    <location>
        <position position="286"/>
    </location>
    <ligand>
        <name>S-adenosyl-L-methionine</name>
        <dbReference type="ChEBI" id="CHEBI:59789"/>
    </ligand>
</feature>
<evidence type="ECO:0000256" key="2">
    <source>
        <dbReference type="ARBA" id="ARBA00004496"/>
    </source>
</evidence>
<dbReference type="AlphaFoldDB" id="A0A5C4TKK0"/>
<keyword evidence="10 14" id="KW-0694">RNA-binding</keyword>
<comment type="subcellular location">
    <subcellularLocation>
        <location evidence="2">Cytoplasm</location>
    </subcellularLocation>
</comment>
<evidence type="ECO:0000256" key="4">
    <source>
        <dbReference type="ARBA" id="ARBA00012140"/>
    </source>
</evidence>
<dbReference type="PROSITE" id="PS51686">
    <property type="entry name" value="SAM_MT_RSMB_NOP"/>
    <property type="match status" value="1"/>
</dbReference>
<dbReference type="Gene3D" id="3.40.50.150">
    <property type="entry name" value="Vaccinia Virus protein VP39"/>
    <property type="match status" value="1"/>
</dbReference>
<dbReference type="CDD" id="cd02440">
    <property type="entry name" value="AdoMet_MTases"/>
    <property type="match status" value="1"/>
</dbReference>
<evidence type="ECO:0000256" key="7">
    <source>
        <dbReference type="ARBA" id="ARBA00022603"/>
    </source>
</evidence>
<dbReference type="PRINTS" id="PR02008">
    <property type="entry name" value="RCMTFAMILY"/>
</dbReference>
<comment type="function">
    <text evidence="1">Specifically methylates the cytosine at position 967 (m5C967) of 16S rRNA.</text>
</comment>
<protein>
    <recommendedName>
        <fullName evidence="4">16S rRNA (cytosine(967)-C(5))-methyltransferase</fullName>
        <ecNumber evidence="4">2.1.1.176</ecNumber>
    </recommendedName>
    <alternativeName>
        <fullName evidence="11">16S rRNA m5C967 methyltransferase</fullName>
    </alternativeName>
    <alternativeName>
        <fullName evidence="12">rRNA (cytosine-C(5)-)-methyltransferase RsmB</fullName>
    </alternativeName>
</protein>
<comment type="caution">
    <text evidence="16">The sequence shown here is derived from an EMBL/GenBank/DDBJ whole genome shotgun (WGS) entry which is preliminary data.</text>
</comment>
<evidence type="ECO:0000259" key="15">
    <source>
        <dbReference type="PROSITE" id="PS51686"/>
    </source>
</evidence>
<keyword evidence="9 14" id="KW-0949">S-adenosyl-L-methionine</keyword>
<evidence type="ECO:0000256" key="5">
    <source>
        <dbReference type="ARBA" id="ARBA00022490"/>
    </source>
</evidence>
<accession>A0A5C4TKK0</accession>
<evidence type="ECO:0000256" key="12">
    <source>
        <dbReference type="ARBA" id="ARBA00031088"/>
    </source>
</evidence>
<evidence type="ECO:0000256" key="8">
    <source>
        <dbReference type="ARBA" id="ARBA00022679"/>
    </source>
</evidence>
<sequence>MNSLTKDNNNNPRYLAVKTLERISDGAYSNLQINNVIDSTKMSEKDTRLFTNIVYGVIQHRLTFEYYVSKLVKHPGKLQNWVKELLYTAIYQMIYLDKVPNRAIFDESIKIAKFRGHDGIRRLVTGVLHKIDRDGLPQITGVNAIEKQSIEASVPVWIIKQLNNQVGKAKTESILKSINQPANQSIRINIKKIEKKALVKELERIGFTVRDSEVAADALVLKDGVAAHTALFKEGFYTIQDESAMLPVQSMDIDGDDYILDTCAAPGGKTTQIAEHLTTGLVVALDLHENKLHKIMENAERMGVSENVEVHACDARKVGDIYEDNVFDKILVDAPCSGLGLIRRKPEIRYEKSLEDVEELAVVQGEILDSVAAKVKVGGQIVYSTCTILNQENSKNVKDFLEKHPEFEEIKVKTNLNLQADRREDYLKIFPDDYGSDGFFIAGFKKVR</sequence>
<evidence type="ECO:0000313" key="17">
    <source>
        <dbReference type="Proteomes" id="UP000313312"/>
    </source>
</evidence>
<feature type="active site" description="Nucleophile" evidence="14">
    <location>
        <position position="386"/>
    </location>
</feature>
<dbReference type="GO" id="GO:0006355">
    <property type="term" value="P:regulation of DNA-templated transcription"/>
    <property type="evidence" value="ECO:0007669"/>
    <property type="project" value="InterPro"/>
</dbReference>
<dbReference type="InterPro" id="IPR018314">
    <property type="entry name" value="RsmB/NOL1/NOP2-like_CS"/>
</dbReference>
<feature type="binding site" evidence="14">
    <location>
        <position position="314"/>
    </location>
    <ligand>
        <name>S-adenosyl-L-methionine</name>
        <dbReference type="ChEBI" id="CHEBI:59789"/>
    </ligand>
</feature>
<keyword evidence="5" id="KW-0963">Cytoplasm</keyword>
<dbReference type="GO" id="GO:0008649">
    <property type="term" value="F:rRNA methyltransferase activity"/>
    <property type="evidence" value="ECO:0007669"/>
    <property type="project" value="InterPro"/>
</dbReference>
<dbReference type="Pfam" id="PF01189">
    <property type="entry name" value="Methyltr_RsmB-F"/>
    <property type="match status" value="1"/>
</dbReference>
<evidence type="ECO:0000256" key="11">
    <source>
        <dbReference type="ARBA" id="ARBA00030399"/>
    </source>
</evidence>
<keyword evidence="6" id="KW-0698">rRNA processing</keyword>
<feature type="binding site" evidence="14">
    <location>
        <begin position="263"/>
        <end position="269"/>
    </location>
    <ligand>
        <name>S-adenosyl-L-methionine</name>
        <dbReference type="ChEBI" id="CHEBI:59789"/>
    </ligand>
</feature>
<name>A0A5C4TKK0_FRUSA</name>
<keyword evidence="7 14" id="KW-0489">Methyltransferase</keyword>
<evidence type="ECO:0000313" key="16">
    <source>
        <dbReference type="EMBL" id="TNK91038.1"/>
    </source>
</evidence>
<dbReference type="Proteomes" id="UP000313312">
    <property type="component" value="Unassembled WGS sequence"/>
</dbReference>
<dbReference type="InterPro" id="IPR004573">
    <property type="entry name" value="rRNA_ssu_MeTfrase_B"/>
</dbReference>
<dbReference type="Gene3D" id="3.30.70.1170">
    <property type="entry name" value="Sun protein, domain 3"/>
    <property type="match status" value="1"/>
</dbReference>
<comment type="similarity">
    <text evidence="3 14">Belongs to the class I-like SAM-binding methyltransferase superfamily. RsmB/NOP family.</text>
</comment>
<dbReference type="GO" id="GO:0005737">
    <property type="term" value="C:cytoplasm"/>
    <property type="evidence" value="ECO:0007669"/>
    <property type="project" value="UniProtKB-SubCell"/>
</dbReference>
<organism evidence="16 17">
    <name type="scientific">Fructilactobacillus sanfranciscensis</name>
    <name type="common">Lactobacillus sanfranciscensis</name>
    <dbReference type="NCBI Taxonomy" id="1625"/>
    <lineage>
        <taxon>Bacteria</taxon>
        <taxon>Bacillati</taxon>
        <taxon>Bacillota</taxon>
        <taxon>Bacilli</taxon>
        <taxon>Lactobacillales</taxon>
        <taxon>Lactobacillaceae</taxon>
        <taxon>Fructilactobacillus</taxon>
    </lineage>
</organism>
<dbReference type="InterPro" id="IPR023267">
    <property type="entry name" value="RCMT"/>
</dbReference>
<dbReference type="SUPFAM" id="SSF53335">
    <property type="entry name" value="S-adenosyl-L-methionine-dependent methyltransferases"/>
    <property type="match status" value="1"/>
</dbReference>
<evidence type="ECO:0000256" key="9">
    <source>
        <dbReference type="ARBA" id="ARBA00022691"/>
    </source>
</evidence>
<dbReference type="GO" id="GO:0003723">
    <property type="term" value="F:RNA binding"/>
    <property type="evidence" value="ECO:0007669"/>
    <property type="project" value="UniProtKB-UniRule"/>
</dbReference>
<dbReference type="InterPro" id="IPR029063">
    <property type="entry name" value="SAM-dependent_MTases_sf"/>
</dbReference>
<evidence type="ECO:0000256" key="10">
    <source>
        <dbReference type="ARBA" id="ARBA00022884"/>
    </source>
</evidence>
<dbReference type="Pfam" id="PF01029">
    <property type="entry name" value="NusB"/>
    <property type="match status" value="1"/>
</dbReference>
<feature type="binding site" evidence="14">
    <location>
        <position position="333"/>
    </location>
    <ligand>
        <name>S-adenosyl-L-methionine</name>
        <dbReference type="ChEBI" id="CHEBI:59789"/>
    </ligand>
</feature>
<evidence type="ECO:0000256" key="14">
    <source>
        <dbReference type="PROSITE-ProRule" id="PRU01023"/>
    </source>
</evidence>
<dbReference type="PANTHER" id="PTHR22807">
    <property type="entry name" value="NOP2 YEAST -RELATED NOL1/NOP2/FMU SUN DOMAIN-CONTAINING"/>
    <property type="match status" value="1"/>
</dbReference>
<dbReference type="InterPro" id="IPR035926">
    <property type="entry name" value="NusB-like_sf"/>
</dbReference>
<dbReference type="PROSITE" id="PS01153">
    <property type="entry name" value="NOL1_NOP2_SUN"/>
    <property type="match status" value="1"/>
</dbReference>
<dbReference type="InterPro" id="IPR001678">
    <property type="entry name" value="MeTrfase_RsmB-F_NOP2_dom"/>
</dbReference>
<dbReference type="EMBL" id="QFCR01000002">
    <property type="protein sequence ID" value="TNK91038.1"/>
    <property type="molecule type" value="Genomic_DNA"/>
</dbReference>
<dbReference type="InterPro" id="IPR049560">
    <property type="entry name" value="MeTrfase_RsmB-F_NOP2_cat"/>
</dbReference>
<evidence type="ECO:0000256" key="6">
    <source>
        <dbReference type="ARBA" id="ARBA00022552"/>
    </source>
</evidence>
<evidence type="ECO:0000256" key="1">
    <source>
        <dbReference type="ARBA" id="ARBA00002724"/>
    </source>
</evidence>
<dbReference type="Pfam" id="PF22458">
    <property type="entry name" value="RsmF-B_ferredox"/>
    <property type="match status" value="1"/>
</dbReference>
<dbReference type="RefSeq" id="WP_139562305.1">
    <property type="nucleotide sequence ID" value="NZ_JARBEV010000002.1"/>
</dbReference>
<dbReference type="SUPFAM" id="SSF48013">
    <property type="entry name" value="NusB-like"/>
    <property type="match status" value="1"/>
</dbReference>
<dbReference type="EC" id="2.1.1.176" evidence="4"/>
<evidence type="ECO:0000256" key="13">
    <source>
        <dbReference type="ARBA" id="ARBA00047283"/>
    </source>
</evidence>
<comment type="catalytic activity">
    <reaction evidence="13">
        <text>cytidine(967) in 16S rRNA + S-adenosyl-L-methionine = 5-methylcytidine(967) in 16S rRNA + S-adenosyl-L-homocysteine + H(+)</text>
        <dbReference type="Rhea" id="RHEA:42748"/>
        <dbReference type="Rhea" id="RHEA-COMP:10219"/>
        <dbReference type="Rhea" id="RHEA-COMP:10220"/>
        <dbReference type="ChEBI" id="CHEBI:15378"/>
        <dbReference type="ChEBI" id="CHEBI:57856"/>
        <dbReference type="ChEBI" id="CHEBI:59789"/>
        <dbReference type="ChEBI" id="CHEBI:74483"/>
        <dbReference type="ChEBI" id="CHEBI:82748"/>
        <dbReference type="EC" id="2.1.1.176"/>
    </reaction>
</comment>
<reference evidence="16 17" key="1">
    <citation type="submission" date="2018-05" db="EMBL/GenBank/DDBJ databases">
        <title>Lactobacillus sanfranciscensis Ah4 draft denome sequence.</title>
        <authorList>
            <person name="Zhang G."/>
        </authorList>
    </citation>
    <scope>NUCLEOTIDE SEQUENCE [LARGE SCALE GENOMIC DNA]</scope>
    <source>
        <strain evidence="16 17">Ah4</strain>
    </source>
</reference>
<evidence type="ECO:0000256" key="3">
    <source>
        <dbReference type="ARBA" id="ARBA00007494"/>
    </source>
</evidence>
<keyword evidence="8 14" id="KW-0808">Transferase</keyword>
<dbReference type="NCBIfam" id="TIGR00563">
    <property type="entry name" value="rsmB"/>
    <property type="match status" value="1"/>
</dbReference>
<dbReference type="PANTHER" id="PTHR22807:SF53">
    <property type="entry name" value="RIBOSOMAL RNA SMALL SUBUNIT METHYLTRANSFERASE B-RELATED"/>
    <property type="match status" value="1"/>
</dbReference>
<dbReference type="NCBIfam" id="NF011494">
    <property type="entry name" value="PRK14902.1"/>
    <property type="match status" value="1"/>
</dbReference>
<dbReference type="InterPro" id="IPR006027">
    <property type="entry name" value="NusB_RsmB_TIM44"/>
</dbReference>
<dbReference type="FunFam" id="3.40.50.150:FF:000022">
    <property type="entry name" value="Ribosomal RNA small subunit methyltransferase B"/>
    <property type="match status" value="1"/>
</dbReference>
<dbReference type="InterPro" id="IPR054728">
    <property type="entry name" value="RsmB-like_ferredoxin"/>
</dbReference>
<dbReference type="Gene3D" id="1.10.940.10">
    <property type="entry name" value="NusB-like"/>
    <property type="match status" value="1"/>
</dbReference>
<gene>
    <name evidence="16" type="ORF">DID87_01465</name>
</gene>
<proteinExistence type="inferred from homology"/>